<accession>A0ABR5V8X7</accession>
<dbReference type="EMBL" id="LTEB01000028">
    <property type="protein sequence ID" value="KXU17897.1"/>
    <property type="molecule type" value="Genomic_DNA"/>
</dbReference>
<evidence type="ECO:0000313" key="2">
    <source>
        <dbReference type="Proteomes" id="UP000070339"/>
    </source>
</evidence>
<gene>
    <name evidence="1" type="ORF">WM41_1459</name>
</gene>
<proteinExistence type="predicted"/>
<organism evidence="1 2">
    <name type="scientific">Corynebacterium simulans</name>
    <dbReference type="NCBI Taxonomy" id="146827"/>
    <lineage>
        <taxon>Bacteria</taxon>
        <taxon>Bacillati</taxon>
        <taxon>Actinomycetota</taxon>
        <taxon>Actinomycetes</taxon>
        <taxon>Mycobacteriales</taxon>
        <taxon>Corynebacteriaceae</taxon>
        <taxon>Corynebacterium</taxon>
    </lineage>
</organism>
<evidence type="ECO:0000313" key="1">
    <source>
        <dbReference type="EMBL" id="KXU17897.1"/>
    </source>
</evidence>
<name>A0ABR5V8X7_9CORY</name>
<keyword evidence="2" id="KW-1185">Reference proteome</keyword>
<protein>
    <submittedName>
        <fullName evidence="1">Uncharacterized protein</fullName>
    </submittedName>
</protein>
<comment type="caution">
    <text evidence="1">The sequence shown here is derived from an EMBL/GenBank/DDBJ whole genome shotgun (WGS) entry which is preliminary data.</text>
</comment>
<dbReference type="Proteomes" id="UP000070339">
    <property type="component" value="Unassembled WGS sequence"/>
</dbReference>
<sequence length="50" mass="5463">MATPTRPKVSTPVFAVIPVLIAVKITRFPRNFVHRGRVAEQAMATATDLS</sequence>
<reference evidence="1 2" key="1">
    <citation type="journal article" date="2016" name="Int. J. Syst. Evol. Microbiol.">
        <title>Resolving the Complexity of Human Skin Metagenomes Using Single-Molecule Sequencing.</title>
        <authorList>
            <consortium name="NISC Comparative Sequencing Program"/>
            <person name="Tsai Y.C."/>
            <person name="Conlan S."/>
            <person name="Deming C."/>
            <person name="Segre J.A."/>
            <person name="Kong H.H."/>
            <person name="Korlach J."/>
            <person name="Oh J."/>
        </authorList>
    </citation>
    <scope>NUCLEOTIDE SEQUENCE [LARGE SCALE GENOMIC DNA]</scope>
    <source>
        <strain evidence="1 2">1B08</strain>
    </source>
</reference>